<evidence type="ECO:0000313" key="2">
    <source>
        <dbReference type="EMBL" id="KAL2497760.1"/>
    </source>
</evidence>
<accession>A0ABD1SAZ2</accession>
<feature type="region of interest" description="Disordered" evidence="1">
    <location>
        <begin position="121"/>
        <end position="151"/>
    </location>
</feature>
<gene>
    <name evidence="2" type="ORF">Adt_23310</name>
</gene>
<comment type="caution">
    <text evidence="2">The sequence shown here is derived from an EMBL/GenBank/DDBJ whole genome shotgun (WGS) entry which is preliminary data.</text>
</comment>
<dbReference type="EMBL" id="JBFOLK010000007">
    <property type="protein sequence ID" value="KAL2497760.1"/>
    <property type="molecule type" value="Genomic_DNA"/>
</dbReference>
<organism evidence="2 3">
    <name type="scientific">Abeliophyllum distichum</name>
    <dbReference type="NCBI Taxonomy" id="126358"/>
    <lineage>
        <taxon>Eukaryota</taxon>
        <taxon>Viridiplantae</taxon>
        <taxon>Streptophyta</taxon>
        <taxon>Embryophyta</taxon>
        <taxon>Tracheophyta</taxon>
        <taxon>Spermatophyta</taxon>
        <taxon>Magnoliopsida</taxon>
        <taxon>eudicotyledons</taxon>
        <taxon>Gunneridae</taxon>
        <taxon>Pentapetalae</taxon>
        <taxon>asterids</taxon>
        <taxon>lamiids</taxon>
        <taxon>Lamiales</taxon>
        <taxon>Oleaceae</taxon>
        <taxon>Forsythieae</taxon>
        <taxon>Abeliophyllum</taxon>
    </lineage>
</organism>
<sequence length="151" mass="17267">MCPNPEYSRWISMDQLLMGWMYSSMTSEIVMRVIGTINSLLIIWKLLDRKVDHADLVTQVLVGLDEEYTSIVVQVNSRDQVSWHELSSTLMTFESRLEYLNQVRSNFGSINLTHGNSQNAISYSGRGNRGRKSSNFRAKQEAEGELEGLMK</sequence>
<dbReference type="Proteomes" id="UP001604336">
    <property type="component" value="Unassembled WGS sequence"/>
</dbReference>
<name>A0ABD1SAZ2_9LAMI</name>
<reference evidence="3" key="1">
    <citation type="submission" date="2024-07" db="EMBL/GenBank/DDBJ databases">
        <title>Two chromosome-level genome assemblies of Korean endemic species Abeliophyllum distichum and Forsythia ovata (Oleaceae).</title>
        <authorList>
            <person name="Jang H."/>
        </authorList>
    </citation>
    <scope>NUCLEOTIDE SEQUENCE [LARGE SCALE GENOMIC DNA]</scope>
</reference>
<feature type="compositionally biased region" description="Basic and acidic residues" evidence="1">
    <location>
        <begin position="138"/>
        <end position="151"/>
    </location>
</feature>
<proteinExistence type="predicted"/>
<dbReference type="PANTHER" id="PTHR47481">
    <property type="match status" value="1"/>
</dbReference>
<protein>
    <submittedName>
        <fullName evidence="2">Uncharacterized protein</fullName>
    </submittedName>
</protein>
<dbReference type="PANTHER" id="PTHR47481:SF34">
    <property type="entry name" value="CCHC-TYPE DOMAIN-CONTAINING PROTEIN"/>
    <property type="match status" value="1"/>
</dbReference>
<evidence type="ECO:0000256" key="1">
    <source>
        <dbReference type="SAM" id="MobiDB-lite"/>
    </source>
</evidence>
<dbReference type="AlphaFoldDB" id="A0ABD1SAZ2"/>
<evidence type="ECO:0000313" key="3">
    <source>
        <dbReference type="Proteomes" id="UP001604336"/>
    </source>
</evidence>
<keyword evidence="3" id="KW-1185">Reference proteome</keyword>